<keyword evidence="6" id="KW-1185">Reference proteome</keyword>
<evidence type="ECO:0000256" key="1">
    <source>
        <dbReference type="ARBA" id="ARBA00010652"/>
    </source>
</evidence>
<dbReference type="Proteomes" id="UP000236729">
    <property type="component" value="Unassembled WGS sequence"/>
</dbReference>
<accession>A0A1I1QKD4</accession>
<dbReference type="Gene3D" id="1.20.1260.20">
    <property type="entry name" value="PPE superfamily"/>
    <property type="match status" value="1"/>
</dbReference>
<protein>
    <submittedName>
        <fullName evidence="4">PPE-repeat protein</fullName>
    </submittedName>
</protein>
<dbReference type="RefSeq" id="WP_093350500.1">
    <property type="nucleotide sequence ID" value="NZ_FNVB01000011.1"/>
</dbReference>
<feature type="compositionally biased region" description="Gly residues" evidence="2">
    <location>
        <begin position="509"/>
        <end position="525"/>
    </location>
</feature>
<feature type="compositionally biased region" description="Gly residues" evidence="2">
    <location>
        <begin position="481"/>
        <end position="503"/>
    </location>
</feature>
<feature type="compositionally biased region" description="Polar residues" evidence="2">
    <location>
        <begin position="338"/>
        <end position="356"/>
    </location>
</feature>
<name>A0A1H6EE34_9PSEU</name>
<evidence type="ECO:0000313" key="5">
    <source>
        <dbReference type="EMBL" id="SFD22457.1"/>
    </source>
</evidence>
<feature type="compositionally biased region" description="Gly residues" evidence="2">
    <location>
        <begin position="422"/>
        <end position="443"/>
    </location>
</feature>
<sequence>MTEPKAKLGQDVVLTETQNWASRSHDELYAAVHNNNDPGRVGQLADEWKSLSSDIDESSQRMSEKLRSTESGWQGEAADAARAAIQQLVDWNSDAGATAGTLSERIGTQGRIMEVARAEMPEPVKGKENLTAALIGTYTAGNLEGFMRATADLQIHEAKAADSHERAVQVMSWMENESRNIDQDTPSFEPPPNPVEKMQLVAAKRVLPSVEPQQQGTPMEDSAPGGPGGPGGMPPGVPDSTVAASAGGPGAPGGVPGGPGGVPGGPGGVPGGPGAPGAPNMPPLGGVPGGPGGVPGKPGGIDGPTKAMPMPKLGGPGGIDGPTKAMPMPKMPPLGDVSGSTPQGTNPQSTNPQSFRPPNLPPVPGGGGDHQYQPRSFGDVPPVPGTNWPNNRPGSTNRPGGPGNNPSSGPQPWRGPLPQIPTGGGPGGGPVGTGPGGPGGFRGGPVPPVPGVGGGGAGGAGGFGGAGGGAGGGSSNMTPGGTSGTGRPGEGGFGGRGTGGAPGTPGAAGAAGMGAGPMGGAAGQRGRGEDDNERRAKYVQGGQIVEVPGADLPPPVIGEGKRKKRDKE</sequence>
<evidence type="ECO:0000256" key="2">
    <source>
        <dbReference type="SAM" id="MobiDB-lite"/>
    </source>
</evidence>
<dbReference type="EMBL" id="FOME01000003">
    <property type="protein sequence ID" value="SFD22457.1"/>
    <property type="molecule type" value="Genomic_DNA"/>
</dbReference>
<proteinExistence type="inferred from homology"/>
<dbReference type="SUPFAM" id="SSF140459">
    <property type="entry name" value="PE/PPE dimer-like"/>
    <property type="match status" value="1"/>
</dbReference>
<accession>A0A1H6EE34</accession>
<feature type="compositionally biased region" description="Gly residues" evidence="2">
    <location>
        <begin position="247"/>
        <end position="275"/>
    </location>
</feature>
<dbReference type="InterPro" id="IPR000030">
    <property type="entry name" value="PPE_dom"/>
</dbReference>
<evidence type="ECO:0000313" key="7">
    <source>
        <dbReference type="Proteomes" id="UP000236729"/>
    </source>
</evidence>
<comment type="similarity">
    <text evidence="1">Belongs to the mycobacterial PPE family.</text>
</comment>
<gene>
    <name evidence="4" type="ORF">SAMN02982929_06296</name>
    <name evidence="5" type="ORF">SAMN05216506_103130</name>
</gene>
<dbReference type="AlphaFoldDB" id="A0A1H6EE34"/>
<evidence type="ECO:0000313" key="6">
    <source>
        <dbReference type="Proteomes" id="UP000199690"/>
    </source>
</evidence>
<feature type="compositionally biased region" description="Gly residues" evidence="2">
    <location>
        <begin position="451"/>
        <end position="474"/>
    </location>
</feature>
<reference evidence="4" key="1">
    <citation type="submission" date="2016-10" db="EMBL/GenBank/DDBJ databases">
        <authorList>
            <person name="de Groot N.N."/>
        </authorList>
    </citation>
    <scope>NUCLEOTIDE SEQUENCE [LARGE SCALE GENOMIC DNA]</scope>
    <source>
        <strain evidence="4">ATCC 20501</strain>
    </source>
</reference>
<organism evidence="4 7">
    <name type="scientific">Saccharopolyspora kobensis</name>
    <dbReference type="NCBI Taxonomy" id="146035"/>
    <lineage>
        <taxon>Bacteria</taxon>
        <taxon>Bacillati</taxon>
        <taxon>Actinomycetota</taxon>
        <taxon>Actinomycetes</taxon>
        <taxon>Pseudonocardiales</taxon>
        <taxon>Pseudonocardiaceae</taxon>
        <taxon>Saccharopolyspora</taxon>
    </lineage>
</organism>
<dbReference type="Proteomes" id="UP000199690">
    <property type="component" value="Unassembled WGS sequence"/>
</dbReference>
<feature type="compositionally biased region" description="Gly residues" evidence="2">
    <location>
        <begin position="286"/>
        <end position="302"/>
    </location>
</feature>
<feature type="region of interest" description="Disordered" evidence="2">
    <location>
        <begin position="211"/>
        <end position="568"/>
    </location>
</feature>
<dbReference type="Pfam" id="PF00823">
    <property type="entry name" value="PPE"/>
    <property type="match status" value="1"/>
</dbReference>
<evidence type="ECO:0000313" key="4">
    <source>
        <dbReference type="EMBL" id="SEG96078.1"/>
    </source>
</evidence>
<feature type="domain" description="PPE" evidence="3">
    <location>
        <begin position="44"/>
        <end position="172"/>
    </location>
</feature>
<feature type="compositionally biased region" description="Basic and acidic residues" evidence="2">
    <location>
        <begin position="526"/>
        <end position="536"/>
    </location>
</feature>
<feature type="compositionally biased region" description="Low complexity" evidence="2">
    <location>
        <begin position="389"/>
        <end position="410"/>
    </location>
</feature>
<reference evidence="6 7" key="2">
    <citation type="submission" date="2016-10" db="EMBL/GenBank/DDBJ databases">
        <authorList>
            <person name="Varghese N."/>
            <person name="Submissions S."/>
        </authorList>
    </citation>
    <scope>NUCLEOTIDE SEQUENCE [LARGE SCALE GENOMIC DNA]</scope>
    <source>
        <strain evidence="7">ATCC 20501</strain>
        <strain evidence="5 6">CGMCC 4.3529</strain>
    </source>
</reference>
<dbReference type="EMBL" id="FNVB01000011">
    <property type="protein sequence ID" value="SEG96078.1"/>
    <property type="molecule type" value="Genomic_DNA"/>
</dbReference>
<dbReference type="InterPro" id="IPR038332">
    <property type="entry name" value="PPE_sf"/>
</dbReference>
<dbReference type="SMR" id="A0A1H6EE34"/>
<evidence type="ECO:0000259" key="3">
    <source>
        <dbReference type="Pfam" id="PF00823"/>
    </source>
</evidence>